<dbReference type="Pfam" id="PF14025">
    <property type="entry name" value="DUF4241"/>
    <property type="match status" value="1"/>
</dbReference>
<gene>
    <name evidence="1" type="ORF">C1S78_25755</name>
</gene>
<organism evidence="1">
    <name type="scientific">Mycolicibacterium mucogenicum DSM 44124</name>
    <dbReference type="NCBI Taxonomy" id="1226753"/>
    <lineage>
        <taxon>Bacteria</taxon>
        <taxon>Bacillati</taxon>
        <taxon>Actinomycetota</taxon>
        <taxon>Actinomycetes</taxon>
        <taxon>Mycobacteriales</taxon>
        <taxon>Mycobacteriaceae</taxon>
        <taxon>Mycolicibacterium</taxon>
    </lineage>
</organism>
<accession>A0A8H2JGF6</accession>
<dbReference type="EMBL" id="POTL01000001">
    <property type="protein sequence ID" value="TLH55326.1"/>
    <property type="molecule type" value="Genomic_DNA"/>
</dbReference>
<dbReference type="AlphaFoldDB" id="A0A8H2JGF6"/>
<comment type="caution">
    <text evidence="1">The sequence shown here is derived from an EMBL/GenBank/DDBJ whole genome shotgun (WGS) entry which is preliminary data.</text>
</comment>
<proteinExistence type="predicted"/>
<reference evidence="1" key="1">
    <citation type="submission" date="2018-01" db="EMBL/GenBank/DDBJ databases">
        <title>Comparative genomics of Mycobacterium mucogenicum and Mycobacterium neoaurum clade members emphasizing tRNA and non-coding RNA.</title>
        <authorList>
            <person name="Behra P.R.K."/>
            <person name="Pettersson B.M.F."/>
            <person name="Das S."/>
            <person name="Dasgupta S."/>
            <person name="Kirsebom L.A."/>
        </authorList>
    </citation>
    <scope>NUCLEOTIDE SEQUENCE</scope>
    <source>
        <strain evidence="1">DSM 44124</strain>
    </source>
</reference>
<protein>
    <submittedName>
        <fullName evidence="1">DUF4241 domain-containing protein</fullName>
    </submittedName>
</protein>
<dbReference type="InterPro" id="IPR025335">
    <property type="entry name" value="DUF4241"/>
</dbReference>
<name>A0A8H2JGF6_MYCMU</name>
<evidence type="ECO:0000313" key="1">
    <source>
        <dbReference type="EMBL" id="TLH55326.1"/>
    </source>
</evidence>
<sequence length="224" mass="22984">MPAAARDITSLVSFLAATTGRAAGCTVVELGTVQVSTGALIARDPFGPRSGGCVLAVPNGSYRVWATVVDVSDDGIPEPRQAYLSVAIGDGQPALLGSADELLVPPVPSFGAFTGTDHGLLAVHDAAVEDSVLATRTEAVDRGLWAPDIGPGYANVSLDPASGANIVVSGSGWGDGGFPVLATYDRDDRPVAVHVDFGVIGDHPDDQPGLMRKLARRLGFGRRA</sequence>